<reference evidence="1 2" key="1">
    <citation type="submission" date="2011-08" db="EMBL/GenBank/DDBJ databases">
        <authorList>
            <person name="Lin Y."/>
            <person name="Hao X."/>
            <person name="Johnstone L."/>
            <person name="Miller S.J."/>
            <person name="Wei G."/>
            <person name="Rensing C."/>
        </authorList>
    </citation>
    <scope>NUCLEOTIDE SEQUENCE [LARGE SCALE GENOMIC DNA]</scope>
    <source>
        <strain evidence="1 2">K42</strain>
    </source>
</reference>
<dbReference type="EMBL" id="AGBF01000019">
    <property type="protein sequence ID" value="EGX60153.1"/>
    <property type="molecule type" value="Genomic_DNA"/>
</dbReference>
<proteinExistence type="predicted"/>
<organism evidence="1 2">
    <name type="scientific">Streptomyces zinciresistens K42</name>
    <dbReference type="NCBI Taxonomy" id="700597"/>
    <lineage>
        <taxon>Bacteria</taxon>
        <taxon>Bacillati</taxon>
        <taxon>Actinomycetota</taxon>
        <taxon>Actinomycetes</taxon>
        <taxon>Kitasatosporales</taxon>
        <taxon>Streptomycetaceae</taxon>
        <taxon>Streptomyces</taxon>
    </lineage>
</organism>
<dbReference type="AlphaFoldDB" id="G2G8T8"/>
<dbReference type="RefSeq" id="WP_007493699.1">
    <property type="nucleotide sequence ID" value="NZ_AGBF01000019.1"/>
</dbReference>
<protein>
    <submittedName>
        <fullName evidence="1">Uncharacterized protein</fullName>
    </submittedName>
</protein>
<comment type="caution">
    <text evidence="1">The sequence shown here is derived from an EMBL/GenBank/DDBJ whole genome shotgun (WGS) entry which is preliminary data.</text>
</comment>
<dbReference type="OrthoDB" id="4297903at2"/>
<keyword evidence="2" id="KW-1185">Reference proteome</keyword>
<evidence type="ECO:0000313" key="1">
    <source>
        <dbReference type="EMBL" id="EGX60153.1"/>
    </source>
</evidence>
<dbReference type="Proteomes" id="UP000004217">
    <property type="component" value="Unassembled WGS sequence"/>
</dbReference>
<dbReference type="PATRIC" id="fig|700597.3.peg.1857"/>
<gene>
    <name evidence="1" type="ORF">SZN_09531</name>
</gene>
<sequence length="81" mass="9057">MTQDASGESAERRVPTQVDLEFVPALPDGRAVAPAEKDGRFVWLVAKGAMTEECRSEMQEYMTHIVSTGMWTQNWPSPQLC</sequence>
<accession>G2G8T8</accession>
<evidence type="ECO:0000313" key="2">
    <source>
        <dbReference type="Proteomes" id="UP000004217"/>
    </source>
</evidence>
<name>G2G8T8_9ACTN</name>